<dbReference type="GO" id="GO:0004252">
    <property type="term" value="F:serine-type endopeptidase activity"/>
    <property type="evidence" value="ECO:0007669"/>
    <property type="project" value="UniProtKB-UniRule"/>
</dbReference>
<keyword evidence="2 6" id="KW-0645">Protease</keyword>
<gene>
    <name evidence="10" type="ORF">SAMN05421659_103127</name>
</gene>
<dbReference type="SUPFAM" id="SSF52743">
    <property type="entry name" value="Subtilisin-like"/>
    <property type="match status" value="1"/>
</dbReference>
<feature type="active site" description="Charge relay system" evidence="5 6">
    <location>
        <position position="136"/>
    </location>
</feature>
<feature type="domain" description="Csp protease B prodomain" evidence="9">
    <location>
        <begin position="8"/>
        <end position="97"/>
    </location>
</feature>
<dbReference type="STRING" id="99656.SAMN05421659_103127"/>
<evidence type="ECO:0000256" key="4">
    <source>
        <dbReference type="ARBA" id="ARBA00022825"/>
    </source>
</evidence>
<dbReference type="Gene3D" id="3.30.70.2980">
    <property type="match status" value="1"/>
</dbReference>
<keyword evidence="11" id="KW-1185">Reference proteome</keyword>
<evidence type="ECO:0000259" key="9">
    <source>
        <dbReference type="Pfam" id="PF18425"/>
    </source>
</evidence>
<dbReference type="InterPro" id="IPR000209">
    <property type="entry name" value="Peptidase_S8/S53_dom"/>
</dbReference>
<dbReference type="InterPro" id="IPR036852">
    <property type="entry name" value="Peptidase_S8/S53_dom_sf"/>
</dbReference>
<evidence type="ECO:0000259" key="8">
    <source>
        <dbReference type="Pfam" id="PF00082"/>
    </source>
</evidence>
<dbReference type="Gene3D" id="3.40.50.200">
    <property type="entry name" value="Peptidase S8/S53 domain"/>
    <property type="match status" value="1"/>
</dbReference>
<dbReference type="InterPro" id="IPR041365">
    <property type="entry name" value="CspB_prodomain"/>
</dbReference>
<dbReference type="PANTHER" id="PTHR43806">
    <property type="entry name" value="PEPTIDASE S8"/>
    <property type="match status" value="1"/>
</dbReference>
<feature type="domain" description="Peptidase S8/S53" evidence="8">
    <location>
        <begin position="441"/>
        <end position="529"/>
    </location>
</feature>
<evidence type="ECO:0000256" key="7">
    <source>
        <dbReference type="RuleBase" id="RU003355"/>
    </source>
</evidence>
<dbReference type="EMBL" id="FOJI01000003">
    <property type="protein sequence ID" value="SEW01118.1"/>
    <property type="molecule type" value="Genomic_DNA"/>
</dbReference>
<dbReference type="RefSeq" id="WP_092451235.1">
    <property type="nucleotide sequence ID" value="NZ_FOJI01000003.1"/>
</dbReference>
<evidence type="ECO:0000313" key="11">
    <source>
        <dbReference type="Proteomes" id="UP000199701"/>
    </source>
</evidence>
<dbReference type="PROSITE" id="PS00138">
    <property type="entry name" value="SUBTILASE_SER"/>
    <property type="match status" value="1"/>
</dbReference>
<protein>
    <submittedName>
        <fullName evidence="10">Subtilase family protein</fullName>
    </submittedName>
</protein>
<dbReference type="GO" id="GO:0006508">
    <property type="term" value="P:proteolysis"/>
    <property type="evidence" value="ECO:0007669"/>
    <property type="project" value="UniProtKB-KW"/>
</dbReference>
<accession>A0A1I0NI40</accession>
<dbReference type="Pfam" id="PF18425">
    <property type="entry name" value="CspB_prodomain"/>
    <property type="match status" value="1"/>
</dbReference>
<feature type="active site" description="Charge relay system" evidence="5 6">
    <location>
        <position position="514"/>
    </location>
</feature>
<dbReference type="OrthoDB" id="9762689at2"/>
<feature type="domain" description="Peptidase S8/S53" evidence="8">
    <location>
        <begin position="127"/>
        <end position="305"/>
    </location>
</feature>
<dbReference type="InterPro" id="IPR023828">
    <property type="entry name" value="Peptidase_S8_Ser-AS"/>
</dbReference>
<name>A0A1I0NI40_9FIRM</name>
<dbReference type="Pfam" id="PF00082">
    <property type="entry name" value="Peptidase_S8"/>
    <property type="match status" value="2"/>
</dbReference>
<dbReference type="Proteomes" id="UP000199701">
    <property type="component" value="Unassembled WGS sequence"/>
</dbReference>
<dbReference type="PANTHER" id="PTHR43806:SF11">
    <property type="entry name" value="CEREVISIN-RELATED"/>
    <property type="match status" value="1"/>
</dbReference>
<dbReference type="GO" id="GO:0005615">
    <property type="term" value="C:extracellular space"/>
    <property type="evidence" value="ECO:0007669"/>
    <property type="project" value="TreeGrafter"/>
</dbReference>
<dbReference type="PIRSF" id="PIRSF037894">
    <property type="entry name" value="Subtilisin_rel_CspABC"/>
    <property type="match status" value="1"/>
</dbReference>
<dbReference type="InterPro" id="IPR017310">
    <property type="entry name" value="Pept_S8A_subtilisin_clostridia"/>
</dbReference>
<organism evidence="10 11">
    <name type="scientific">[Clostridium] fimetarium</name>
    <dbReference type="NCBI Taxonomy" id="99656"/>
    <lineage>
        <taxon>Bacteria</taxon>
        <taxon>Bacillati</taxon>
        <taxon>Bacillota</taxon>
        <taxon>Clostridia</taxon>
        <taxon>Lachnospirales</taxon>
        <taxon>Lachnospiraceae</taxon>
    </lineage>
</organism>
<evidence type="ECO:0000256" key="5">
    <source>
        <dbReference type="PIRSR" id="PIRSR615500-1"/>
    </source>
</evidence>
<keyword evidence="4 6" id="KW-0720">Serine protease</keyword>
<dbReference type="Gene3D" id="2.60.120.1290">
    <property type="match status" value="1"/>
</dbReference>
<evidence type="ECO:0000256" key="1">
    <source>
        <dbReference type="ARBA" id="ARBA00011073"/>
    </source>
</evidence>
<sequence>MASTLAEQKKENLLNISMQATEEEREKSIALNTGYNKEEKTWELIVKYNGAIAELEKKYKDITVVRLINEYAILTVPEHLVDLIAAETMVEYVEKPKRLYFQLAFSKSVSCINSLQSGENNPNSLYGRNVIVGIIDTGISIENPEFRNPDGTTRILEIWDQTIIGTPPYNYKIGTTYSREQINQALKATSAQERRKLVPTSDIQGHGTSVAEIACGNSGVASKSDIIIVKMGLAGETSFPRTTQLMQAVDYVIRKGIDYQKPVSINLSFGNNYGNHNGSSLIETYLDDISNYWKTVICVGSGNEAGGATHTSGILDDNEEYIVEFAISEYELSISLQIWKSYWDEVNIELITPSGKTLGPILSTNQINRFYSEKTQILAYYGEPSPYSVMQEIFLDFIPTKDYIDSGIWKIVLIPKKIKNGNFNMWLPAIGAINVGTGFLNPNPSMTFTIPSTASKVISVGAYDAYNSSYSNFSGRGYVAQIGGETVVKPDIVAPGQNILLTGGGKSTRVTGTSFATPFVTGSAALLMEWGIVKGNDAFLYGDGCEIIGLNQRKPRLYGGPTGLVQFFLLNM</sequence>
<dbReference type="InterPro" id="IPR050131">
    <property type="entry name" value="Peptidase_S8_subtilisin-like"/>
</dbReference>
<evidence type="ECO:0000256" key="6">
    <source>
        <dbReference type="PROSITE-ProRule" id="PRU01240"/>
    </source>
</evidence>
<dbReference type="InterPro" id="IPR034045">
    <property type="entry name" value="Pep_S8_CspA-like"/>
</dbReference>
<dbReference type="AlphaFoldDB" id="A0A1I0NI40"/>
<evidence type="ECO:0000256" key="3">
    <source>
        <dbReference type="ARBA" id="ARBA00022801"/>
    </source>
</evidence>
<proteinExistence type="inferred from homology"/>
<comment type="similarity">
    <text evidence="1 6 7">Belongs to the peptidase S8 family.</text>
</comment>
<reference evidence="10 11" key="1">
    <citation type="submission" date="2016-10" db="EMBL/GenBank/DDBJ databases">
        <authorList>
            <person name="de Groot N.N."/>
        </authorList>
    </citation>
    <scope>NUCLEOTIDE SEQUENCE [LARGE SCALE GENOMIC DNA]</scope>
    <source>
        <strain evidence="10 11">DSM 9179</strain>
    </source>
</reference>
<evidence type="ECO:0000313" key="10">
    <source>
        <dbReference type="EMBL" id="SEW01118.1"/>
    </source>
</evidence>
<keyword evidence="3 6" id="KW-0378">Hydrolase</keyword>
<dbReference type="InterPro" id="IPR023827">
    <property type="entry name" value="Peptidase_S8_Asp-AS"/>
</dbReference>
<dbReference type="CDD" id="cd07478">
    <property type="entry name" value="Peptidases_S8_CspA-like"/>
    <property type="match status" value="1"/>
</dbReference>
<dbReference type="PROSITE" id="PS51892">
    <property type="entry name" value="SUBTILASE"/>
    <property type="match status" value="1"/>
</dbReference>
<evidence type="ECO:0000256" key="2">
    <source>
        <dbReference type="ARBA" id="ARBA00022670"/>
    </source>
</evidence>
<dbReference type="InterPro" id="IPR015500">
    <property type="entry name" value="Peptidase_S8_subtilisin-rel"/>
</dbReference>
<dbReference type="PRINTS" id="PR00723">
    <property type="entry name" value="SUBTILISIN"/>
</dbReference>
<dbReference type="PROSITE" id="PS00136">
    <property type="entry name" value="SUBTILASE_ASP"/>
    <property type="match status" value="1"/>
</dbReference>
<feature type="active site" description="Charge relay system" evidence="5 6">
    <location>
        <position position="206"/>
    </location>
</feature>